<keyword evidence="12" id="KW-0687">Ribonucleoprotein</keyword>
<feature type="compositionally biased region" description="Acidic residues" evidence="8">
    <location>
        <begin position="977"/>
        <end position="987"/>
    </location>
</feature>
<dbReference type="AlphaFoldDB" id="A0A9P1CEM1"/>
<dbReference type="SUPFAM" id="SSF158702">
    <property type="entry name" value="Sec63 N-terminal domain-like"/>
    <property type="match status" value="1"/>
</dbReference>
<dbReference type="GO" id="GO:1990904">
    <property type="term" value="C:ribonucleoprotein complex"/>
    <property type="evidence" value="ECO:0007669"/>
    <property type="project" value="UniProtKB-KW"/>
</dbReference>
<evidence type="ECO:0000313" key="13">
    <source>
        <dbReference type="Proteomes" id="UP001152797"/>
    </source>
</evidence>
<feature type="transmembrane region" description="Helical" evidence="9">
    <location>
        <begin position="203"/>
        <end position="222"/>
    </location>
</feature>
<dbReference type="Gene3D" id="2.60.40.150">
    <property type="entry name" value="C2 domain"/>
    <property type="match status" value="1"/>
</dbReference>
<keyword evidence="6 9" id="KW-0472">Membrane</keyword>
<evidence type="ECO:0000256" key="5">
    <source>
        <dbReference type="ARBA" id="ARBA00022989"/>
    </source>
</evidence>
<keyword evidence="13" id="KW-1185">Reference proteome</keyword>
<keyword evidence="7" id="KW-0143">Chaperone</keyword>
<dbReference type="GO" id="GO:0031207">
    <property type="term" value="C:Sec62/Sec63 complex"/>
    <property type="evidence" value="ECO:0007669"/>
    <property type="project" value="TreeGrafter"/>
</dbReference>
<evidence type="ECO:0000313" key="11">
    <source>
        <dbReference type="EMBL" id="CAI3990100.1"/>
    </source>
</evidence>
<dbReference type="GO" id="GO:0006620">
    <property type="term" value="P:post-translational protein targeting to endoplasmic reticulum membrane"/>
    <property type="evidence" value="ECO:0007669"/>
    <property type="project" value="TreeGrafter"/>
</dbReference>
<keyword evidence="12" id="KW-0378">Hydrolase</keyword>
<keyword evidence="12" id="KW-0067">ATP-binding</keyword>
<evidence type="ECO:0000256" key="6">
    <source>
        <dbReference type="ARBA" id="ARBA00023136"/>
    </source>
</evidence>
<feature type="domain" description="SEC63" evidence="10">
    <location>
        <begin position="563"/>
        <end position="941"/>
    </location>
</feature>
<dbReference type="GO" id="GO:0003723">
    <property type="term" value="F:RNA binding"/>
    <property type="evidence" value="ECO:0007669"/>
    <property type="project" value="TreeGrafter"/>
</dbReference>
<dbReference type="InterPro" id="IPR014756">
    <property type="entry name" value="Ig_E-set"/>
</dbReference>
<sequence length="1005" mass="111591">MDPMDCPWITAVAVVAVAAFSAAHLSHLTRPADLRPALEALGVTRHDETRDKSQRYERELNRTRAQMLNKVKKIHIHVSFCMTLVTGWSLMRNPSLVALTQFLASAISYVLSALPERITGEDAVPSYVEAIYVFTHGLWALGIAHETDLVTFCVLEKVCGVGLIFMSVIFIDLKAMLCLYAGEATLMLWNQWHLVGVDRVSMMISYSFIVSHVFVLAVIVVVDHTMRSIIFAKVDASDASSLMLGFRQVLRGVCDGDLLLDKSSCSIVDDASCLERLLKSSKKLSKTNFLDLFLDSEGRQRFLHFLSSQDDGTSAGSMPRGLRISLQGADGAVSIDVFQTKVPNQGATGTDYCLLALKEDPESAEAPPEASSQAAPPINSVVSAQSVESQGRAGSTASEVVESYNELVEFALLVSNETAVFDVKEAHLAFRRQSSEPAIESGMPTLRRFIRPSDWDRMEKMFDIVTNLPPSDVQQRALMVELVGQTKNIKKSYWKWQNSQFDGKPGVTSPCAAKENQIFTLCCFFAVLFIVPFSVVCCCLRRQAAGKPLNRLVHLQFDDTRFGQRGSNVSSHGVSAETLKIFNACINLEVTAEDTVGLLAASAEERRQLCMDARRTFEAMALSHPEPMEPNSVVRVVEDTKSGEQKGRKGLLKKISADGQCEVEVWPPNGPPQKAEDVQTKIFPRSVLAPAEPRIPCPFSDPLIRRCSALLWAHLRRLHAHMAPSVQAELTNRLAMISIASHGEGDRSGYLEVVRNCIMLQRCLVQAMDFNDSPLLQLPHVRSVPKGAPSFSEVLKSPEQSLLKRLGNFTEQQVLDIQCFCQHLPMVELSYSVEVNDEAEMAEGDMATLKVTFTRTNLSDSESAGPVHAPFFPVVKHEEWWLLVYDKRGRRMIAADLVLGTGRVCKSSVNFIVPRPGDFEWSVIAMCDSYAGLDVTLDVHFRGKKKSEVDRSIFIHPEDAEIRSFFEELMMGLDQDHESDSEDEEDDSARQQQMHLGGKSWCKSE</sequence>
<evidence type="ECO:0000259" key="10">
    <source>
        <dbReference type="SMART" id="SM00973"/>
    </source>
</evidence>
<feature type="transmembrane region" description="Helical" evidence="9">
    <location>
        <begin position="518"/>
        <end position="540"/>
    </location>
</feature>
<feature type="transmembrane region" description="Helical" evidence="9">
    <location>
        <begin position="164"/>
        <end position="182"/>
    </location>
</feature>
<proteinExistence type="predicted"/>
<keyword evidence="3 9" id="KW-0812">Transmembrane</keyword>
<feature type="transmembrane region" description="Helical" evidence="9">
    <location>
        <begin position="74"/>
        <end position="90"/>
    </location>
</feature>
<dbReference type="Pfam" id="PF02889">
    <property type="entry name" value="Sec63"/>
    <property type="match status" value="1"/>
</dbReference>
<evidence type="ECO:0000256" key="8">
    <source>
        <dbReference type="SAM" id="MobiDB-lite"/>
    </source>
</evidence>
<accession>A0A9P1CEM1</accession>
<feature type="transmembrane region" description="Helical" evidence="9">
    <location>
        <begin position="126"/>
        <end position="144"/>
    </location>
</feature>
<dbReference type="InterPro" id="IPR035892">
    <property type="entry name" value="C2_domain_sf"/>
</dbReference>
<dbReference type="EMBL" id="CAMXCT020001440">
    <property type="protein sequence ID" value="CAL1143475.1"/>
    <property type="molecule type" value="Genomic_DNA"/>
</dbReference>
<feature type="region of interest" description="Disordered" evidence="8">
    <location>
        <begin position="975"/>
        <end position="1005"/>
    </location>
</feature>
<dbReference type="GO" id="GO:0006614">
    <property type="term" value="P:SRP-dependent cotranslational protein targeting to membrane"/>
    <property type="evidence" value="ECO:0007669"/>
    <property type="project" value="TreeGrafter"/>
</dbReference>
<gene>
    <name evidence="11" type="ORF">C1SCF055_LOCUS17120</name>
</gene>
<comment type="caution">
    <text evidence="11">The sequence shown here is derived from an EMBL/GenBank/DDBJ whole genome shotgun (WGS) entry which is preliminary data.</text>
</comment>
<dbReference type="Proteomes" id="UP001152797">
    <property type="component" value="Unassembled WGS sequence"/>
</dbReference>
<comment type="subcellular location">
    <subcellularLocation>
        <location evidence="2">Endoplasmic reticulum</location>
    </subcellularLocation>
    <subcellularLocation>
        <location evidence="1">Membrane</location>
        <topology evidence="1">Multi-pass membrane protein</topology>
    </subcellularLocation>
</comment>
<protein>
    <submittedName>
        <fullName evidence="12">U5 small nuclear ribonucleoprotein 200 kDa helicase (Protein lethal (3) 72Ab)</fullName>
    </submittedName>
</protein>
<keyword evidence="4" id="KW-0256">Endoplasmic reticulum</keyword>
<evidence type="ECO:0000256" key="1">
    <source>
        <dbReference type="ARBA" id="ARBA00004141"/>
    </source>
</evidence>
<dbReference type="PANTHER" id="PTHR24075:SF0">
    <property type="entry name" value="TRANSLOCATION PROTEIN SEC63 HOMOLOG"/>
    <property type="match status" value="1"/>
</dbReference>
<feature type="transmembrane region" description="Helical" evidence="9">
    <location>
        <begin position="6"/>
        <end position="25"/>
    </location>
</feature>
<dbReference type="GO" id="GO:0004386">
    <property type="term" value="F:helicase activity"/>
    <property type="evidence" value="ECO:0007669"/>
    <property type="project" value="UniProtKB-KW"/>
</dbReference>
<evidence type="ECO:0000256" key="2">
    <source>
        <dbReference type="ARBA" id="ARBA00004240"/>
    </source>
</evidence>
<name>A0A9P1CEM1_9DINO</name>
<evidence type="ECO:0000256" key="9">
    <source>
        <dbReference type="SAM" id="Phobius"/>
    </source>
</evidence>
<evidence type="ECO:0000256" key="7">
    <source>
        <dbReference type="ARBA" id="ARBA00023186"/>
    </source>
</evidence>
<dbReference type="OrthoDB" id="1734229at2759"/>
<reference evidence="11" key="1">
    <citation type="submission" date="2022-10" db="EMBL/GenBank/DDBJ databases">
        <authorList>
            <person name="Chen Y."/>
            <person name="Dougan E. K."/>
            <person name="Chan C."/>
            <person name="Rhodes N."/>
            <person name="Thang M."/>
        </authorList>
    </citation>
    <scope>NUCLEOTIDE SEQUENCE</scope>
</reference>
<dbReference type="GO" id="GO:0008320">
    <property type="term" value="F:protein transmembrane transporter activity"/>
    <property type="evidence" value="ECO:0007669"/>
    <property type="project" value="TreeGrafter"/>
</dbReference>
<keyword evidence="12" id="KW-0347">Helicase</keyword>
<evidence type="ECO:0000313" key="12">
    <source>
        <dbReference type="EMBL" id="CAL4777412.1"/>
    </source>
</evidence>
<dbReference type="InterPro" id="IPR004179">
    <property type="entry name" value="Sec63-dom"/>
</dbReference>
<keyword evidence="5 9" id="KW-1133">Transmembrane helix</keyword>
<evidence type="ECO:0000256" key="3">
    <source>
        <dbReference type="ARBA" id="ARBA00022692"/>
    </source>
</evidence>
<dbReference type="EMBL" id="CAMXCT030001440">
    <property type="protein sequence ID" value="CAL4777412.1"/>
    <property type="molecule type" value="Genomic_DNA"/>
</dbReference>
<reference evidence="12 13" key="2">
    <citation type="submission" date="2024-05" db="EMBL/GenBank/DDBJ databases">
        <authorList>
            <person name="Chen Y."/>
            <person name="Shah S."/>
            <person name="Dougan E. K."/>
            <person name="Thang M."/>
            <person name="Chan C."/>
        </authorList>
    </citation>
    <scope>NUCLEOTIDE SEQUENCE [LARGE SCALE GENOMIC DNA]</scope>
</reference>
<dbReference type="PANTHER" id="PTHR24075">
    <property type="entry name" value="SEC63 DOMAIN-CONTAINING"/>
    <property type="match status" value="1"/>
</dbReference>
<dbReference type="SMART" id="SM00973">
    <property type="entry name" value="Sec63"/>
    <property type="match status" value="1"/>
</dbReference>
<dbReference type="SUPFAM" id="SSF81296">
    <property type="entry name" value="E set domains"/>
    <property type="match status" value="1"/>
</dbReference>
<dbReference type="EMBL" id="CAMXCT010001440">
    <property type="protein sequence ID" value="CAI3990100.1"/>
    <property type="molecule type" value="Genomic_DNA"/>
</dbReference>
<organism evidence="11">
    <name type="scientific">Cladocopium goreaui</name>
    <dbReference type="NCBI Taxonomy" id="2562237"/>
    <lineage>
        <taxon>Eukaryota</taxon>
        <taxon>Sar</taxon>
        <taxon>Alveolata</taxon>
        <taxon>Dinophyceae</taxon>
        <taxon>Suessiales</taxon>
        <taxon>Symbiodiniaceae</taxon>
        <taxon>Cladocopium</taxon>
    </lineage>
</organism>
<keyword evidence="12" id="KW-0547">Nucleotide-binding</keyword>
<evidence type="ECO:0000256" key="4">
    <source>
        <dbReference type="ARBA" id="ARBA00022824"/>
    </source>
</evidence>